<dbReference type="InterPro" id="IPR036890">
    <property type="entry name" value="HATPase_C_sf"/>
</dbReference>
<evidence type="ECO:0000256" key="3">
    <source>
        <dbReference type="ARBA" id="ARBA00022553"/>
    </source>
</evidence>
<feature type="domain" description="Histidine kinase" evidence="6">
    <location>
        <begin position="69"/>
        <end position="291"/>
    </location>
</feature>
<dbReference type="PRINTS" id="PR00344">
    <property type="entry name" value="BCTRLSENSOR"/>
</dbReference>
<dbReference type="Gene3D" id="3.30.450.40">
    <property type="match status" value="1"/>
</dbReference>
<keyword evidence="4" id="KW-0418">Kinase</keyword>
<evidence type="ECO:0000256" key="1">
    <source>
        <dbReference type="ARBA" id="ARBA00000085"/>
    </source>
</evidence>
<evidence type="ECO:0000313" key="7">
    <source>
        <dbReference type="EMBL" id="RUT09618.1"/>
    </source>
</evidence>
<dbReference type="InterPro" id="IPR003594">
    <property type="entry name" value="HATPase_dom"/>
</dbReference>
<dbReference type="PANTHER" id="PTHR43547:SF2">
    <property type="entry name" value="HYBRID SIGNAL TRANSDUCTION HISTIDINE KINASE C"/>
    <property type="match status" value="1"/>
</dbReference>
<dbReference type="EC" id="2.7.13.3" evidence="2"/>
<organism evidence="7 8">
    <name type="scientific">Dulcicalothrix desertica PCC 7102</name>
    <dbReference type="NCBI Taxonomy" id="232991"/>
    <lineage>
        <taxon>Bacteria</taxon>
        <taxon>Bacillati</taxon>
        <taxon>Cyanobacteriota</taxon>
        <taxon>Cyanophyceae</taxon>
        <taxon>Nostocales</taxon>
        <taxon>Calotrichaceae</taxon>
        <taxon>Dulcicalothrix</taxon>
    </lineage>
</organism>
<dbReference type="Gene3D" id="1.10.287.130">
    <property type="match status" value="1"/>
</dbReference>
<comment type="caution">
    <text evidence="7">The sequence shown here is derived from an EMBL/GenBank/DDBJ whole genome shotgun (WGS) entry which is preliminary data.</text>
</comment>
<gene>
    <name evidence="7" type="ORF">DSM106972_001130</name>
</gene>
<proteinExistence type="predicted"/>
<keyword evidence="5" id="KW-0902">Two-component regulatory system</keyword>
<dbReference type="SUPFAM" id="SSF55781">
    <property type="entry name" value="GAF domain-like"/>
    <property type="match status" value="1"/>
</dbReference>
<dbReference type="AlphaFoldDB" id="A0A3S1CKQ2"/>
<dbReference type="EMBL" id="RSCL01000001">
    <property type="protein sequence ID" value="RUT09618.1"/>
    <property type="molecule type" value="Genomic_DNA"/>
</dbReference>
<dbReference type="Pfam" id="PF02518">
    <property type="entry name" value="HATPase_c"/>
    <property type="match status" value="1"/>
</dbReference>
<dbReference type="InterPro" id="IPR036097">
    <property type="entry name" value="HisK_dim/P_sf"/>
</dbReference>
<comment type="catalytic activity">
    <reaction evidence="1">
        <text>ATP + protein L-histidine = ADP + protein N-phospho-L-histidine.</text>
        <dbReference type="EC" id="2.7.13.3"/>
    </reaction>
</comment>
<reference evidence="7" key="2">
    <citation type="journal article" date="2019" name="Genome Biol. Evol.">
        <title>Day and night: Metabolic profiles and evolutionary relationships of six axenic non-marine cyanobacteria.</title>
        <authorList>
            <person name="Will S.E."/>
            <person name="Henke P."/>
            <person name="Boedeker C."/>
            <person name="Huang S."/>
            <person name="Brinkmann H."/>
            <person name="Rohde M."/>
            <person name="Jarek M."/>
            <person name="Friedl T."/>
            <person name="Seufert S."/>
            <person name="Schumacher M."/>
            <person name="Overmann J."/>
            <person name="Neumann-Schaal M."/>
            <person name="Petersen J."/>
        </authorList>
    </citation>
    <scope>NUCLEOTIDE SEQUENCE [LARGE SCALE GENOMIC DNA]</scope>
    <source>
        <strain evidence="7">PCC 7102</strain>
    </source>
</reference>
<keyword evidence="8" id="KW-1185">Reference proteome</keyword>
<dbReference type="InterPro" id="IPR029016">
    <property type="entry name" value="GAF-like_dom_sf"/>
</dbReference>
<dbReference type="Proteomes" id="UP000271624">
    <property type="component" value="Unassembled WGS sequence"/>
</dbReference>
<evidence type="ECO:0000256" key="2">
    <source>
        <dbReference type="ARBA" id="ARBA00012438"/>
    </source>
</evidence>
<dbReference type="SUPFAM" id="SSF55874">
    <property type="entry name" value="ATPase domain of HSP90 chaperone/DNA topoisomerase II/histidine kinase"/>
    <property type="match status" value="1"/>
</dbReference>
<name>A0A3S1CKQ2_9CYAN</name>
<dbReference type="InterPro" id="IPR003661">
    <property type="entry name" value="HisK_dim/P_dom"/>
</dbReference>
<dbReference type="RefSeq" id="WP_127077860.1">
    <property type="nucleotide sequence ID" value="NZ_RSCL01000001.1"/>
</dbReference>
<dbReference type="SMART" id="SM00387">
    <property type="entry name" value="HATPase_c"/>
    <property type="match status" value="1"/>
</dbReference>
<reference evidence="7" key="1">
    <citation type="submission" date="2018-12" db="EMBL/GenBank/DDBJ databases">
        <authorList>
            <person name="Will S."/>
            <person name="Neumann-Schaal M."/>
            <person name="Henke P."/>
        </authorList>
    </citation>
    <scope>NUCLEOTIDE SEQUENCE</scope>
    <source>
        <strain evidence="7">PCC 7102</strain>
    </source>
</reference>
<evidence type="ECO:0000313" key="8">
    <source>
        <dbReference type="Proteomes" id="UP000271624"/>
    </source>
</evidence>
<sequence length="295" mass="33464">MVAAKGILGNLWLLKPSEAVFEELEVQLVQQVASQCAIAIRQARLYEASQQQVKELEKLNRLKDDFLKTISHELRSPMSSMQLAMQTLEKLLQSDYPHYKSPKFARVLEIFTSSARRHNRLIENLLMLCYLDVKSEVFTSELINLQIFIPEIIQSFSARIQQQQQHLLIDLPEHLPLLSSHAASLEHIVVELLTNACKYTGPGETIGLQARVTDQAIELSVTNSGVVIPEKEQHRIFDQFYRIPDNDPWQHGGTGLGLTLVKKMVEVIGASLELESYKGQTKFTIKLPNHHCTLS</sequence>
<dbReference type="Gene3D" id="3.30.565.10">
    <property type="entry name" value="Histidine kinase-like ATPase, C-terminal domain"/>
    <property type="match status" value="1"/>
</dbReference>
<evidence type="ECO:0000256" key="4">
    <source>
        <dbReference type="ARBA" id="ARBA00022777"/>
    </source>
</evidence>
<evidence type="ECO:0000259" key="6">
    <source>
        <dbReference type="PROSITE" id="PS50109"/>
    </source>
</evidence>
<dbReference type="SUPFAM" id="SSF47384">
    <property type="entry name" value="Homodimeric domain of signal transducing histidine kinase"/>
    <property type="match status" value="1"/>
</dbReference>
<dbReference type="InterPro" id="IPR004358">
    <property type="entry name" value="Sig_transdc_His_kin-like_C"/>
</dbReference>
<dbReference type="InterPro" id="IPR005467">
    <property type="entry name" value="His_kinase_dom"/>
</dbReference>
<dbReference type="PANTHER" id="PTHR43547">
    <property type="entry name" value="TWO-COMPONENT HISTIDINE KINASE"/>
    <property type="match status" value="1"/>
</dbReference>
<dbReference type="CDD" id="cd00082">
    <property type="entry name" value="HisKA"/>
    <property type="match status" value="1"/>
</dbReference>
<dbReference type="GO" id="GO:0000155">
    <property type="term" value="F:phosphorelay sensor kinase activity"/>
    <property type="evidence" value="ECO:0007669"/>
    <property type="project" value="InterPro"/>
</dbReference>
<accession>A0A3S1CKQ2</accession>
<dbReference type="Pfam" id="PF00512">
    <property type="entry name" value="HisKA"/>
    <property type="match status" value="1"/>
</dbReference>
<keyword evidence="3" id="KW-0597">Phosphoprotein</keyword>
<protein>
    <recommendedName>
        <fullName evidence="2">histidine kinase</fullName>
        <ecNumber evidence="2">2.7.13.3</ecNumber>
    </recommendedName>
</protein>
<keyword evidence="4" id="KW-0808">Transferase</keyword>
<dbReference type="SMART" id="SM00388">
    <property type="entry name" value="HisKA"/>
    <property type="match status" value="1"/>
</dbReference>
<dbReference type="PROSITE" id="PS50109">
    <property type="entry name" value="HIS_KIN"/>
    <property type="match status" value="1"/>
</dbReference>
<evidence type="ECO:0000256" key="5">
    <source>
        <dbReference type="ARBA" id="ARBA00023012"/>
    </source>
</evidence>
<dbReference type="OrthoDB" id="436952at2"/>